<reference evidence="5" key="1">
    <citation type="submission" date="2022-11" db="UniProtKB">
        <authorList>
            <consortium name="WormBaseParasite"/>
        </authorList>
    </citation>
    <scope>IDENTIFICATION</scope>
</reference>
<keyword evidence="4" id="KW-1185">Reference proteome</keyword>
<feature type="domain" description="Peptidase M13 N-terminal" evidence="3">
    <location>
        <begin position="173"/>
        <end position="377"/>
    </location>
</feature>
<dbReference type="Gene3D" id="1.10.1380.10">
    <property type="entry name" value="Neutral endopeptidase , domain2"/>
    <property type="match status" value="1"/>
</dbReference>
<feature type="chain" id="PRO_5036742141" evidence="2">
    <location>
        <begin position="24"/>
        <end position="441"/>
    </location>
</feature>
<dbReference type="GO" id="GO:0004222">
    <property type="term" value="F:metalloendopeptidase activity"/>
    <property type="evidence" value="ECO:0007669"/>
    <property type="project" value="InterPro"/>
</dbReference>
<dbReference type="InterPro" id="IPR024079">
    <property type="entry name" value="MetalloPept_cat_dom_sf"/>
</dbReference>
<dbReference type="WBParaSite" id="nRc.2.0.1.t44351-RA">
    <property type="protein sequence ID" value="nRc.2.0.1.t44351-RA"/>
    <property type="gene ID" value="nRc.2.0.1.g44351"/>
</dbReference>
<feature type="signal peptide" evidence="2">
    <location>
        <begin position="1"/>
        <end position="23"/>
    </location>
</feature>
<dbReference type="PANTHER" id="PTHR11733">
    <property type="entry name" value="ZINC METALLOPROTEASE FAMILY M13 NEPRILYSIN-RELATED"/>
    <property type="match status" value="1"/>
</dbReference>
<name>A0A915L1J5_ROMCU</name>
<dbReference type="SUPFAM" id="SSF55486">
    <property type="entry name" value="Metalloproteases ('zincins'), catalytic domain"/>
    <property type="match status" value="1"/>
</dbReference>
<dbReference type="GO" id="GO:0016485">
    <property type="term" value="P:protein processing"/>
    <property type="evidence" value="ECO:0007669"/>
    <property type="project" value="TreeGrafter"/>
</dbReference>
<dbReference type="Gene3D" id="3.40.390.10">
    <property type="entry name" value="Collagenase (Catalytic Domain)"/>
    <property type="match status" value="1"/>
</dbReference>
<dbReference type="AlphaFoldDB" id="A0A915L1J5"/>
<sequence>MSFSCIIIAYVVASLLISPKTLANHTQANLDDEDEFPNVQFHEHLYSWSDNLSENSTDDRKDACQSFYEYSCGRWSEANLHKNYTQKFGSYSNEFEHSLKLFNFGLLHAIKNIKLESNYTKIYEKSVKVQKDCRKVQVLALSPVADWSETKIDKKHLADQLAKFPRAQKLNFSQIRDKVDEMSQFRREIRKIFDLYGRTERKIKIHQLKTILPYVDWKSYFQKLYPTEQNFYQTLSENNAEIILKGEKYLKILPHILEKYDKRSLIDLAYSQMMRNVFKNLKDNVVQPRRIWQKFENQDDKCLDLVLKFFTPASIRIYFDRALKIDLNFWRSDIDSMMQAILSAFKFSLSGLDWLDKREKSLLIKKVKRIQFYSGLPDWLTDDRRLDEKTPRVEYDSQLFETGMQMERKKFLERLRPILDRRAAFEDPDPVLETDAVYRLG</sequence>
<dbReference type="PANTHER" id="PTHR11733:SF241">
    <property type="entry name" value="GH26575P-RELATED"/>
    <property type="match status" value="1"/>
</dbReference>
<proteinExistence type="inferred from homology"/>
<comment type="similarity">
    <text evidence="1">Belongs to the peptidase M13 family.</text>
</comment>
<evidence type="ECO:0000256" key="1">
    <source>
        <dbReference type="ARBA" id="ARBA00007357"/>
    </source>
</evidence>
<evidence type="ECO:0000313" key="4">
    <source>
        <dbReference type="Proteomes" id="UP000887565"/>
    </source>
</evidence>
<dbReference type="Pfam" id="PF05649">
    <property type="entry name" value="Peptidase_M13_N"/>
    <property type="match status" value="1"/>
</dbReference>
<dbReference type="InterPro" id="IPR042089">
    <property type="entry name" value="Peptidase_M13_dom_2"/>
</dbReference>
<organism evidence="4 5">
    <name type="scientific">Romanomermis culicivorax</name>
    <name type="common">Nematode worm</name>
    <dbReference type="NCBI Taxonomy" id="13658"/>
    <lineage>
        <taxon>Eukaryota</taxon>
        <taxon>Metazoa</taxon>
        <taxon>Ecdysozoa</taxon>
        <taxon>Nematoda</taxon>
        <taxon>Enoplea</taxon>
        <taxon>Dorylaimia</taxon>
        <taxon>Mermithida</taxon>
        <taxon>Mermithoidea</taxon>
        <taxon>Mermithidae</taxon>
        <taxon>Romanomermis</taxon>
    </lineage>
</organism>
<evidence type="ECO:0000256" key="2">
    <source>
        <dbReference type="SAM" id="SignalP"/>
    </source>
</evidence>
<protein>
    <submittedName>
        <fullName evidence="5">Peptidase M13 N-terminal domain-containing protein</fullName>
    </submittedName>
</protein>
<accession>A0A915L1J5</accession>
<keyword evidence="2" id="KW-0732">Signal</keyword>
<dbReference type="GO" id="GO:0005886">
    <property type="term" value="C:plasma membrane"/>
    <property type="evidence" value="ECO:0007669"/>
    <property type="project" value="TreeGrafter"/>
</dbReference>
<dbReference type="InterPro" id="IPR000718">
    <property type="entry name" value="Peptidase_M13"/>
</dbReference>
<dbReference type="Proteomes" id="UP000887565">
    <property type="component" value="Unplaced"/>
</dbReference>
<evidence type="ECO:0000313" key="5">
    <source>
        <dbReference type="WBParaSite" id="nRc.2.0.1.t44351-RA"/>
    </source>
</evidence>
<evidence type="ECO:0000259" key="3">
    <source>
        <dbReference type="Pfam" id="PF05649"/>
    </source>
</evidence>
<dbReference type="PROSITE" id="PS51885">
    <property type="entry name" value="NEPRILYSIN"/>
    <property type="match status" value="1"/>
</dbReference>
<dbReference type="InterPro" id="IPR008753">
    <property type="entry name" value="Peptidase_M13_N"/>
</dbReference>